<accession>A0A4Z2EQP7</accession>
<evidence type="ECO:0000256" key="1">
    <source>
        <dbReference type="SAM" id="MobiDB-lite"/>
    </source>
</evidence>
<organism evidence="2 3">
    <name type="scientific">Liparis tanakae</name>
    <name type="common">Tanaka's snailfish</name>
    <dbReference type="NCBI Taxonomy" id="230148"/>
    <lineage>
        <taxon>Eukaryota</taxon>
        <taxon>Metazoa</taxon>
        <taxon>Chordata</taxon>
        <taxon>Craniata</taxon>
        <taxon>Vertebrata</taxon>
        <taxon>Euteleostomi</taxon>
        <taxon>Actinopterygii</taxon>
        <taxon>Neopterygii</taxon>
        <taxon>Teleostei</taxon>
        <taxon>Neoteleostei</taxon>
        <taxon>Acanthomorphata</taxon>
        <taxon>Eupercaria</taxon>
        <taxon>Perciformes</taxon>
        <taxon>Cottioidei</taxon>
        <taxon>Cottales</taxon>
        <taxon>Liparidae</taxon>
        <taxon>Liparis</taxon>
    </lineage>
</organism>
<dbReference type="EMBL" id="SRLO01003764">
    <property type="protein sequence ID" value="TNN31145.1"/>
    <property type="molecule type" value="Genomic_DNA"/>
</dbReference>
<name>A0A4Z2EQP7_9TELE</name>
<evidence type="ECO:0000313" key="2">
    <source>
        <dbReference type="EMBL" id="TNN31145.1"/>
    </source>
</evidence>
<gene>
    <name evidence="2" type="ORF">EYF80_058703</name>
</gene>
<comment type="caution">
    <text evidence="2">The sequence shown here is derived from an EMBL/GenBank/DDBJ whole genome shotgun (WGS) entry which is preliminary data.</text>
</comment>
<dbReference type="AlphaFoldDB" id="A0A4Z2EQP7"/>
<reference evidence="2 3" key="1">
    <citation type="submission" date="2019-03" db="EMBL/GenBank/DDBJ databases">
        <title>First draft genome of Liparis tanakae, snailfish: a comprehensive survey of snailfish specific genes.</title>
        <authorList>
            <person name="Kim W."/>
            <person name="Song I."/>
            <person name="Jeong J.-H."/>
            <person name="Kim D."/>
            <person name="Kim S."/>
            <person name="Ryu S."/>
            <person name="Song J.Y."/>
            <person name="Lee S.K."/>
        </authorList>
    </citation>
    <scope>NUCLEOTIDE SEQUENCE [LARGE SCALE GENOMIC DNA]</scope>
    <source>
        <tissue evidence="2">Muscle</tissue>
    </source>
</reference>
<protein>
    <submittedName>
        <fullName evidence="2">Uncharacterized protein</fullName>
    </submittedName>
</protein>
<keyword evidence="3" id="KW-1185">Reference proteome</keyword>
<proteinExistence type="predicted"/>
<sequence>MKRLSKKHNKNCYAHQPQPTPLPPSKPKVFGTVPSESTCAQGRGGTRTPARWAQPTKAARELRPGRTAGVELDDCTEMFNPEEDIEEEG</sequence>
<dbReference type="Proteomes" id="UP000314294">
    <property type="component" value="Unassembled WGS sequence"/>
</dbReference>
<evidence type="ECO:0000313" key="3">
    <source>
        <dbReference type="Proteomes" id="UP000314294"/>
    </source>
</evidence>
<feature type="compositionally biased region" description="Basic residues" evidence="1">
    <location>
        <begin position="1"/>
        <end position="10"/>
    </location>
</feature>
<feature type="region of interest" description="Disordered" evidence="1">
    <location>
        <begin position="1"/>
        <end position="69"/>
    </location>
</feature>